<dbReference type="Pfam" id="PF01510">
    <property type="entry name" value="Amidase_2"/>
    <property type="match status" value="1"/>
</dbReference>
<evidence type="ECO:0000259" key="1">
    <source>
        <dbReference type="SMART" id="SM00644"/>
    </source>
</evidence>
<dbReference type="SMART" id="SM00644">
    <property type="entry name" value="Ami_2"/>
    <property type="match status" value="1"/>
</dbReference>
<accession>A0A9D1CP45</accession>
<dbReference type="AlphaFoldDB" id="A0A9D1CP45"/>
<evidence type="ECO:0000313" key="2">
    <source>
        <dbReference type="EMBL" id="HIQ69738.1"/>
    </source>
</evidence>
<dbReference type="InterPro" id="IPR036505">
    <property type="entry name" value="Amidase/PGRP_sf"/>
</dbReference>
<gene>
    <name evidence="2" type="ORF">IAA67_05360</name>
</gene>
<dbReference type="CDD" id="cd06583">
    <property type="entry name" value="PGRP"/>
    <property type="match status" value="1"/>
</dbReference>
<feature type="domain" description="N-acetylmuramoyl-L-alanine amidase" evidence="1">
    <location>
        <begin position="10"/>
        <end position="193"/>
    </location>
</feature>
<proteinExistence type="predicted"/>
<dbReference type="GO" id="GO:0008745">
    <property type="term" value="F:N-acetylmuramoyl-L-alanine amidase activity"/>
    <property type="evidence" value="ECO:0007669"/>
    <property type="project" value="InterPro"/>
</dbReference>
<dbReference type="EMBL" id="DVFN01000081">
    <property type="protein sequence ID" value="HIQ69738.1"/>
    <property type="molecule type" value="Genomic_DNA"/>
</dbReference>
<dbReference type="Gene3D" id="3.40.80.10">
    <property type="entry name" value="Peptidoglycan recognition protein-like"/>
    <property type="match status" value="1"/>
</dbReference>
<protein>
    <submittedName>
        <fullName evidence="2">N-acetylmuramoyl-L-alanine amidase</fullName>
    </submittedName>
</protein>
<evidence type="ECO:0000313" key="3">
    <source>
        <dbReference type="Proteomes" id="UP000886874"/>
    </source>
</evidence>
<dbReference type="InterPro" id="IPR002502">
    <property type="entry name" value="Amidase_domain"/>
</dbReference>
<comment type="caution">
    <text evidence="2">The sequence shown here is derived from an EMBL/GenBank/DDBJ whole genome shotgun (WGS) entry which is preliminary data.</text>
</comment>
<sequence>MTLYQCLLEKNPCLLAGRALTPRGIVVHSTGANNPTLKRYVQPHAAQTQGMARLLPDPKALTRQELLSLLGVNTGGNDWNRPVSPAVCVHGFVGRRSDGTVAAVQTLPWDVRCWGCGSGPKGSYNASHIQFEICEDGMEDPAYLETAWDTAADLCADLCRKFSIPVTAIRSHAESYRDGYASNHGDPDHWFRRFGKTMDQFRADVEKALGQSQTQPAVAAAVQKRFSFSDETMAYLQRYRYAAALLEKLANKP</sequence>
<dbReference type="SUPFAM" id="SSF55846">
    <property type="entry name" value="N-acetylmuramoyl-L-alanine amidase-like"/>
    <property type="match status" value="1"/>
</dbReference>
<organism evidence="2 3">
    <name type="scientific">Candidatus Avoscillospira stercorigallinarum</name>
    <dbReference type="NCBI Taxonomy" id="2840708"/>
    <lineage>
        <taxon>Bacteria</taxon>
        <taxon>Bacillati</taxon>
        <taxon>Bacillota</taxon>
        <taxon>Clostridia</taxon>
        <taxon>Eubacteriales</taxon>
        <taxon>Oscillospiraceae</taxon>
        <taxon>Oscillospiraceae incertae sedis</taxon>
        <taxon>Candidatus Avoscillospira</taxon>
    </lineage>
</organism>
<name>A0A9D1CP45_9FIRM</name>
<reference evidence="2" key="2">
    <citation type="journal article" date="2021" name="PeerJ">
        <title>Extensive microbial diversity within the chicken gut microbiome revealed by metagenomics and culture.</title>
        <authorList>
            <person name="Gilroy R."/>
            <person name="Ravi A."/>
            <person name="Getino M."/>
            <person name="Pursley I."/>
            <person name="Horton D.L."/>
            <person name="Alikhan N.F."/>
            <person name="Baker D."/>
            <person name="Gharbi K."/>
            <person name="Hall N."/>
            <person name="Watson M."/>
            <person name="Adriaenssens E.M."/>
            <person name="Foster-Nyarko E."/>
            <person name="Jarju S."/>
            <person name="Secka A."/>
            <person name="Antonio M."/>
            <person name="Oren A."/>
            <person name="Chaudhuri R.R."/>
            <person name="La Ragione R."/>
            <person name="Hildebrand F."/>
            <person name="Pallen M.J."/>
        </authorList>
    </citation>
    <scope>NUCLEOTIDE SEQUENCE</scope>
    <source>
        <strain evidence="2">ChiSjej2B20-13462</strain>
    </source>
</reference>
<reference evidence="2" key="1">
    <citation type="submission" date="2020-10" db="EMBL/GenBank/DDBJ databases">
        <authorList>
            <person name="Gilroy R."/>
        </authorList>
    </citation>
    <scope>NUCLEOTIDE SEQUENCE</scope>
    <source>
        <strain evidence="2">ChiSjej2B20-13462</strain>
    </source>
</reference>
<dbReference type="Proteomes" id="UP000886874">
    <property type="component" value="Unassembled WGS sequence"/>
</dbReference>
<dbReference type="GO" id="GO:0009253">
    <property type="term" value="P:peptidoglycan catabolic process"/>
    <property type="evidence" value="ECO:0007669"/>
    <property type="project" value="InterPro"/>
</dbReference>